<sequence length="492" mass="54650">MGRREKKAKAGNRRSQSEDDEETTASQVVVPKNNDADGDDDDDAEANEDLTLKIVEKAMLRKCINVNSDAVAGDATTVEDTEDGAVLVGDGIVMNFKDDKCKKKEKRKKKSKKIEAELNSVDDVKEELKVDSEKATEIVDEAVKTNPDEVSDNTVLRKLLRGPRYFDPPDNSWGTCYNCGEEGHTAVNCTSAKRRKPCFVCGSLEHNAKQCSKGQDCFICKLGGHRAKDCPEKNRGGSQNSKICLQCGDYGHDMFSCWNKYFPDDLEGIQCYICGSFGHLCCVNCTDGGLREISCYRCGLSGHTGLACTGSRRETTGLASLATCYRCGEEGHFARECTSSSKGGKRNRELSTPKRRISKENRDRFEVRSAPQDLGKGHKKKKTEHDQGFMSGSKSKARHGWITEDPGDFHSSKAKTTGWRSPVTPNNKRIRISNYYATGHASTSYSSKKSHRMNYSNSASNGSANTYQPRFSASRFANNSSRGMRRNYDYDW</sequence>
<keyword evidence="5" id="KW-1185">Reference proteome</keyword>
<gene>
    <name evidence="4" type="ORF">ACH5RR_009538</name>
</gene>
<dbReference type="InterPro" id="IPR001878">
    <property type="entry name" value="Znf_CCHC"/>
</dbReference>
<keyword evidence="1" id="KW-0479">Metal-binding</keyword>
<protein>
    <recommendedName>
        <fullName evidence="3">CCHC-type domain-containing protein</fullName>
    </recommendedName>
</protein>
<evidence type="ECO:0000313" key="5">
    <source>
        <dbReference type="Proteomes" id="UP001630127"/>
    </source>
</evidence>
<dbReference type="SMART" id="SM00343">
    <property type="entry name" value="ZnF_C2HC"/>
    <property type="match status" value="7"/>
</dbReference>
<keyword evidence="1" id="KW-0863">Zinc-finger</keyword>
<evidence type="ECO:0000259" key="3">
    <source>
        <dbReference type="PROSITE" id="PS50158"/>
    </source>
</evidence>
<dbReference type="AlphaFoldDB" id="A0ABD3AGV6"/>
<feature type="domain" description="CCHC-type" evidence="3">
    <location>
        <begin position="217"/>
        <end position="232"/>
    </location>
</feature>
<evidence type="ECO:0000313" key="4">
    <source>
        <dbReference type="EMBL" id="KAL3530216.1"/>
    </source>
</evidence>
<feature type="domain" description="CCHC-type" evidence="3">
    <location>
        <begin position="324"/>
        <end position="339"/>
    </location>
</feature>
<feature type="compositionally biased region" description="Basic residues" evidence="2">
    <location>
        <begin position="1"/>
        <end position="12"/>
    </location>
</feature>
<proteinExistence type="predicted"/>
<dbReference type="PANTHER" id="PTHR46978:SF1">
    <property type="entry name" value="ZINC KNUCKLE (CCHC-TYPE) FAMILY PROTEIN"/>
    <property type="match status" value="1"/>
</dbReference>
<feature type="compositionally biased region" description="Low complexity" evidence="2">
    <location>
        <begin position="454"/>
        <end position="465"/>
    </location>
</feature>
<dbReference type="GO" id="GO:0008270">
    <property type="term" value="F:zinc ion binding"/>
    <property type="evidence" value="ECO:0007669"/>
    <property type="project" value="UniProtKB-KW"/>
</dbReference>
<feature type="compositionally biased region" description="Polar residues" evidence="2">
    <location>
        <begin position="414"/>
        <end position="426"/>
    </location>
</feature>
<feature type="compositionally biased region" description="Acidic residues" evidence="2">
    <location>
        <begin position="36"/>
        <end position="46"/>
    </location>
</feature>
<evidence type="ECO:0000256" key="2">
    <source>
        <dbReference type="SAM" id="MobiDB-lite"/>
    </source>
</evidence>
<feature type="region of interest" description="Disordered" evidence="2">
    <location>
        <begin position="335"/>
        <end position="426"/>
    </location>
</feature>
<dbReference type="PANTHER" id="PTHR46978">
    <property type="entry name" value="ZINC KNUCKLE (CCHC-TYPE) FAMILY PROTEIN"/>
    <property type="match status" value="1"/>
</dbReference>
<dbReference type="PROSITE" id="PS50158">
    <property type="entry name" value="ZF_CCHC"/>
    <property type="match status" value="3"/>
</dbReference>
<comment type="caution">
    <text evidence="4">The sequence shown here is derived from an EMBL/GenBank/DDBJ whole genome shotgun (WGS) entry which is preliminary data.</text>
</comment>
<accession>A0ABD3AGV6</accession>
<dbReference type="Pfam" id="PF00098">
    <property type="entry name" value="zf-CCHC"/>
    <property type="match status" value="2"/>
</dbReference>
<reference evidence="4 5" key="1">
    <citation type="submission" date="2024-11" db="EMBL/GenBank/DDBJ databases">
        <title>A near-complete genome assembly of Cinchona calisaya.</title>
        <authorList>
            <person name="Lian D.C."/>
            <person name="Zhao X.W."/>
            <person name="Wei L."/>
        </authorList>
    </citation>
    <scope>NUCLEOTIDE SEQUENCE [LARGE SCALE GENOMIC DNA]</scope>
    <source>
        <tissue evidence="4">Nenye</tissue>
    </source>
</reference>
<dbReference type="SUPFAM" id="SSF57756">
    <property type="entry name" value="Retrovirus zinc finger-like domains"/>
    <property type="match status" value="3"/>
</dbReference>
<feature type="region of interest" description="Disordered" evidence="2">
    <location>
        <begin position="444"/>
        <end position="468"/>
    </location>
</feature>
<dbReference type="InterPro" id="IPR036875">
    <property type="entry name" value="Znf_CCHC_sf"/>
</dbReference>
<evidence type="ECO:0000256" key="1">
    <source>
        <dbReference type="PROSITE-ProRule" id="PRU00047"/>
    </source>
</evidence>
<feature type="region of interest" description="Disordered" evidence="2">
    <location>
        <begin position="1"/>
        <end position="46"/>
    </location>
</feature>
<dbReference type="Proteomes" id="UP001630127">
    <property type="component" value="Unassembled WGS sequence"/>
</dbReference>
<name>A0ABD3AGV6_9GENT</name>
<feature type="compositionally biased region" description="Basic and acidic residues" evidence="2">
    <location>
        <begin position="346"/>
        <end position="367"/>
    </location>
</feature>
<dbReference type="Gene3D" id="4.10.60.10">
    <property type="entry name" value="Zinc finger, CCHC-type"/>
    <property type="match status" value="4"/>
</dbReference>
<feature type="domain" description="CCHC-type" evidence="3">
    <location>
        <begin position="176"/>
        <end position="191"/>
    </location>
</feature>
<dbReference type="EMBL" id="JBJUIK010000004">
    <property type="protein sequence ID" value="KAL3530216.1"/>
    <property type="molecule type" value="Genomic_DNA"/>
</dbReference>
<organism evidence="4 5">
    <name type="scientific">Cinchona calisaya</name>
    <dbReference type="NCBI Taxonomy" id="153742"/>
    <lineage>
        <taxon>Eukaryota</taxon>
        <taxon>Viridiplantae</taxon>
        <taxon>Streptophyta</taxon>
        <taxon>Embryophyta</taxon>
        <taxon>Tracheophyta</taxon>
        <taxon>Spermatophyta</taxon>
        <taxon>Magnoliopsida</taxon>
        <taxon>eudicotyledons</taxon>
        <taxon>Gunneridae</taxon>
        <taxon>Pentapetalae</taxon>
        <taxon>asterids</taxon>
        <taxon>lamiids</taxon>
        <taxon>Gentianales</taxon>
        <taxon>Rubiaceae</taxon>
        <taxon>Cinchonoideae</taxon>
        <taxon>Cinchoneae</taxon>
        <taxon>Cinchona</taxon>
    </lineage>
</organism>
<keyword evidence="1" id="KW-0862">Zinc</keyword>